<comment type="caution">
    <text evidence="1">The sequence shown here is derived from an EMBL/GenBank/DDBJ whole genome shotgun (WGS) entry which is preliminary data.</text>
</comment>
<proteinExistence type="predicted"/>
<dbReference type="AlphaFoldDB" id="A0AAW6KGH8"/>
<evidence type="ECO:0000313" key="1">
    <source>
        <dbReference type="EMBL" id="MDE1453756.1"/>
    </source>
</evidence>
<organism evidence="1 2">
    <name type="scientific">Bacillus paralicheniformis</name>
    <dbReference type="NCBI Taxonomy" id="1648923"/>
    <lineage>
        <taxon>Bacteria</taxon>
        <taxon>Bacillati</taxon>
        <taxon>Bacillota</taxon>
        <taxon>Bacilli</taxon>
        <taxon>Bacillales</taxon>
        <taxon>Bacillaceae</taxon>
        <taxon>Bacillus</taxon>
    </lineage>
</organism>
<evidence type="ECO:0008006" key="3">
    <source>
        <dbReference type="Google" id="ProtNLM"/>
    </source>
</evidence>
<sequence length="145" mass="16592">MQVDIQHSIRTHLAEKTGLSVVWMFDGVKYPDEKPFLTIEQLPNSISVISKRREAVQTIYRFQVGVFASSSFERGVLQEKVKRIFMFDQIELLSAEEPGKSLGFFDALVTDETPMSAEDLSDKTTYHRLYFDVEVNMTYGKQGGK</sequence>
<name>A0AAW6KGH8_9BACI</name>
<reference evidence="1" key="1">
    <citation type="submission" date="2022-12" db="EMBL/GenBank/DDBJ databases">
        <title>Draft Genome Sequences of Bacillus licheniformis and Bacillus paralicheniformis strains isolated from Irish skim milk powders.</title>
        <authorList>
            <person name="Lourenco A."/>
            <person name="Li F."/>
            <person name="Geraldine D."/>
            <person name="Tobin J.T."/>
            <person name="Butler F."/>
            <person name="Jordan K."/>
            <person name="Obrien T."/>
        </authorList>
    </citation>
    <scope>NUCLEOTIDE SEQUENCE</scope>
    <source>
        <strain evidence="1">3370</strain>
    </source>
</reference>
<evidence type="ECO:0000313" key="2">
    <source>
        <dbReference type="Proteomes" id="UP001216709"/>
    </source>
</evidence>
<dbReference type="EMBL" id="JARAFO010000062">
    <property type="protein sequence ID" value="MDE1453756.1"/>
    <property type="molecule type" value="Genomic_DNA"/>
</dbReference>
<protein>
    <recommendedName>
        <fullName evidence="3">Phage tail protein</fullName>
    </recommendedName>
</protein>
<dbReference type="RefSeq" id="WP_065643926.1">
    <property type="nucleotide sequence ID" value="NZ_CP033198.1"/>
</dbReference>
<accession>A0AAW6KGH8</accession>
<dbReference type="Proteomes" id="UP001216709">
    <property type="component" value="Unassembled WGS sequence"/>
</dbReference>
<gene>
    <name evidence="1" type="ORF">PVN32_16455</name>
</gene>